<dbReference type="FunFam" id="1.50.10.10:FF:000032">
    <property type="entry name" value="Vacuolar acid trehalase"/>
    <property type="match status" value="1"/>
</dbReference>
<dbReference type="EC" id="3.2.1.28" evidence="5"/>
<evidence type="ECO:0000256" key="8">
    <source>
        <dbReference type="ARBA" id="ARBA00022968"/>
    </source>
</evidence>
<dbReference type="EMBL" id="JAEUBF010000026">
    <property type="protein sequence ID" value="KAH3680937.1"/>
    <property type="molecule type" value="Genomic_DNA"/>
</dbReference>
<dbReference type="InterPro" id="IPR005196">
    <property type="entry name" value="Glyco_hydro_65_N"/>
</dbReference>
<dbReference type="Proteomes" id="UP000769528">
    <property type="component" value="Unassembled WGS sequence"/>
</dbReference>
<evidence type="ECO:0000256" key="5">
    <source>
        <dbReference type="ARBA" id="ARBA00012757"/>
    </source>
</evidence>
<dbReference type="InterPro" id="IPR037018">
    <property type="entry name" value="GH65_N"/>
</dbReference>
<keyword evidence="7" id="KW-0378">Hydrolase</keyword>
<name>A0A9P8Q0F6_9ASCO</name>
<keyword evidence="8" id="KW-0735">Signal-anchor</keyword>
<comment type="caution">
    <text evidence="13">The sequence shown here is derived from an EMBL/GenBank/DDBJ whole genome shotgun (WGS) entry which is preliminary data.</text>
</comment>
<evidence type="ECO:0000256" key="9">
    <source>
        <dbReference type="ARBA" id="ARBA00023180"/>
    </source>
</evidence>
<accession>A0A9P8Q0F6</accession>
<evidence type="ECO:0000259" key="12">
    <source>
        <dbReference type="Pfam" id="PF03636"/>
    </source>
</evidence>
<dbReference type="GO" id="GO:0009277">
    <property type="term" value="C:fungal-type cell wall"/>
    <property type="evidence" value="ECO:0007669"/>
    <property type="project" value="TreeGrafter"/>
</dbReference>
<dbReference type="OrthoDB" id="200349at2759"/>
<comment type="similarity">
    <text evidence="4">Belongs to the glycosyl hydrolase 65 family.</text>
</comment>
<keyword evidence="6" id="KW-0574">Periplasm</keyword>
<dbReference type="GO" id="GO:0042597">
    <property type="term" value="C:periplasmic space"/>
    <property type="evidence" value="ECO:0007669"/>
    <property type="project" value="UniProtKB-SubCell"/>
</dbReference>
<proteinExistence type="inferred from homology"/>
<sequence length="1028" mass="116818">MILPIILISYSSNLVIALEAILRPTVIHTVERNNNIDTRCKDPEILELCRKSNKIFEALSDAYHCFYDEDNNILGNSMFSSNMYSRQPYVSNGYIGARISTLGQGFSYDEINIHADISNDEQVLKNGWPLFNKRYTGAFVAGFFSLQERLPSTNFPELYDNGYDSVISSIPYWINFEIELQNNDDDDGVYRFNPNFIDQYQIMDYHQNMSIQNGLISTKLIWLKKLQIQIDVLTHKEILPLGLMRLKLIPLVSNLNITIRDCLNFSTSQRTSLSNLGFDGNGIFMEVQPQNVNYSTASIYSSWDIPNSIKYYDDDNTSVINEANISLSLGIEYRMKKYVGIVSTELDSNLKGKELIHAREIVKRAKLQGEELLYQTHCKEWERQFQETNVYIPSNKLLTLAARSSLFHILSNTQQHSHGLTSALGTSGLSSDSYGGMVFWDSDLWIIPGILPFAPKIAKAISLYRNYTHDQAIKNAQQSNFPTNINLNSKNFDKGAAYPWTSGRFGNCTSTGPCIDYEYHINVDIAFSSWAIYLAGESEEYLRYTTWPLLRDASNFLSQYVQFDELLQKFVTYNLTDPDEYANHIDNGAFTNDGIDKLLQKTILVAKHLNELINPRWIEVMGNIHIPKSIDNITLEYTDMNSSVKIKQADVVLLTFPLDYSDDDNDEDSINQSTRDLFYYSLKQADIGPAMTFPIFSIVSSRLLGYGCSSQSYLLKSVLPYIRSPFAQFSEQADDNFLTNGGTYPAFPFLTASAGYLQALIYGILGLKYSERFIEETQKIQRVLKFDPVKPLALPGGLTVTGFKFMQQNLDIIITDNEGIIIHRGNQPILIEVNKRNDEAGDYWLLPKTELKVPNYIPLRNIAKSLCECKLITNLTTGAPGEVALSAIDGNNYTYWQPFNRYKPGKLFIDLGEIKSIKEGFIIWGNRPAKFISIYATSNTFNIGFDEALLNIDNLQLVKILDRYEIIASSPFIQQDSDEVKLLPHNETAFKIDEQFGMVSTRFIIFEVDDVLDEDGITGATINEFALF</sequence>
<dbReference type="InterPro" id="IPR012341">
    <property type="entry name" value="6hp_glycosidase-like_sf"/>
</dbReference>
<feature type="domain" description="Glycoside hydrolase family 65 central catalytic" evidence="11">
    <location>
        <begin position="404"/>
        <end position="611"/>
    </location>
</feature>
<reference evidence="13" key="2">
    <citation type="submission" date="2021-01" db="EMBL/GenBank/DDBJ databases">
        <authorList>
            <person name="Schikora-Tamarit M.A."/>
        </authorList>
    </citation>
    <scope>NUCLEOTIDE SEQUENCE</scope>
    <source>
        <strain evidence="13">CBS6341</strain>
    </source>
</reference>
<dbReference type="GO" id="GO:0005993">
    <property type="term" value="P:trehalose catabolic process"/>
    <property type="evidence" value="ECO:0007669"/>
    <property type="project" value="TreeGrafter"/>
</dbReference>
<dbReference type="GO" id="GO:0016020">
    <property type="term" value="C:membrane"/>
    <property type="evidence" value="ECO:0007669"/>
    <property type="project" value="UniProtKB-SubCell"/>
</dbReference>
<evidence type="ECO:0000259" key="11">
    <source>
        <dbReference type="Pfam" id="PF03632"/>
    </source>
</evidence>
<gene>
    <name evidence="13" type="ORF">WICMUC_000080</name>
</gene>
<feature type="signal peptide" evidence="10">
    <location>
        <begin position="1"/>
        <end position="17"/>
    </location>
</feature>
<comment type="subcellular location">
    <subcellularLocation>
        <location evidence="3">Membrane</location>
        <topology evidence="3">Single-pass type II membrane protein</topology>
    </subcellularLocation>
    <subcellularLocation>
        <location evidence="2">Periplasm</location>
    </subcellularLocation>
</comment>
<dbReference type="PANTHER" id="PTHR11051">
    <property type="entry name" value="GLYCOSYL HYDROLASE-RELATED"/>
    <property type="match status" value="1"/>
</dbReference>
<evidence type="ECO:0000256" key="1">
    <source>
        <dbReference type="ARBA" id="ARBA00001576"/>
    </source>
</evidence>
<dbReference type="Gene3D" id="2.70.98.40">
    <property type="entry name" value="Glycoside hydrolase, family 65, N-terminal domain"/>
    <property type="match status" value="1"/>
</dbReference>
<dbReference type="InterPro" id="IPR005195">
    <property type="entry name" value="Glyco_hydro_65_M"/>
</dbReference>
<dbReference type="Pfam" id="PF03632">
    <property type="entry name" value="Glyco_hydro_65m"/>
    <property type="match status" value="1"/>
</dbReference>
<feature type="domain" description="Glycoside hydrolase family 65 N-terminal" evidence="12">
    <location>
        <begin position="83"/>
        <end position="344"/>
    </location>
</feature>
<dbReference type="GO" id="GO:0004555">
    <property type="term" value="F:alpha,alpha-trehalase activity"/>
    <property type="evidence" value="ECO:0007669"/>
    <property type="project" value="UniProtKB-EC"/>
</dbReference>
<dbReference type="AlphaFoldDB" id="A0A9P8Q0F6"/>
<evidence type="ECO:0000256" key="7">
    <source>
        <dbReference type="ARBA" id="ARBA00022801"/>
    </source>
</evidence>
<evidence type="ECO:0000256" key="4">
    <source>
        <dbReference type="ARBA" id="ARBA00006768"/>
    </source>
</evidence>
<dbReference type="InterPro" id="IPR008928">
    <property type="entry name" value="6-hairpin_glycosidase_sf"/>
</dbReference>
<dbReference type="InterPro" id="IPR008979">
    <property type="entry name" value="Galactose-bd-like_sf"/>
</dbReference>
<keyword evidence="10" id="KW-0732">Signal</keyword>
<evidence type="ECO:0000256" key="10">
    <source>
        <dbReference type="SAM" id="SignalP"/>
    </source>
</evidence>
<dbReference type="Pfam" id="PF03636">
    <property type="entry name" value="Glyco_hydro_65N"/>
    <property type="match status" value="1"/>
</dbReference>
<evidence type="ECO:0000256" key="2">
    <source>
        <dbReference type="ARBA" id="ARBA00004418"/>
    </source>
</evidence>
<organism evidence="13 14">
    <name type="scientific">Wickerhamomyces mucosus</name>
    <dbReference type="NCBI Taxonomy" id="1378264"/>
    <lineage>
        <taxon>Eukaryota</taxon>
        <taxon>Fungi</taxon>
        <taxon>Dikarya</taxon>
        <taxon>Ascomycota</taxon>
        <taxon>Saccharomycotina</taxon>
        <taxon>Saccharomycetes</taxon>
        <taxon>Phaffomycetales</taxon>
        <taxon>Wickerhamomycetaceae</taxon>
        <taxon>Wickerhamomyces</taxon>
    </lineage>
</organism>
<keyword evidence="8" id="KW-0812">Transmembrane</keyword>
<comment type="catalytic activity">
    <reaction evidence="1">
        <text>alpha,alpha-trehalose + H2O = alpha-D-glucose + beta-D-glucose</text>
        <dbReference type="Rhea" id="RHEA:32675"/>
        <dbReference type="ChEBI" id="CHEBI:15377"/>
        <dbReference type="ChEBI" id="CHEBI:15903"/>
        <dbReference type="ChEBI" id="CHEBI:16551"/>
        <dbReference type="ChEBI" id="CHEBI:17925"/>
        <dbReference type="EC" id="3.2.1.28"/>
    </reaction>
</comment>
<evidence type="ECO:0000313" key="14">
    <source>
        <dbReference type="Proteomes" id="UP000769528"/>
    </source>
</evidence>
<protein>
    <recommendedName>
        <fullName evidence="5">alpha,alpha-trehalase</fullName>
        <ecNumber evidence="5">3.2.1.28</ecNumber>
    </recommendedName>
</protein>
<keyword evidence="14" id="KW-1185">Reference proteome</keyword>
<keyword evidence="9" id="KW-0325">Glycoprotein</keyword>
<evidence type="ECO:0000256" key="3">
    <source>
        <dbReference type="ARBA" id="ARBA00004606"/>
    </source>
</evidence>
<reference evidence="13" key="1">
    <citation type="journal article" date="2021" name="Open Biol.">
        <title>Shared evolutionary footprints suggest mitochondrial oxidative damage underlies multiple complex I losses in fungi.</title>
        <authorList>
            <person name="Schikora-Tamarit M.A."/>
            <person name="Marcet-Houben M."/>
            <person name="Nosek J."/>
            <person name="Gabaldon T."/>
        </authorList>
    </citation>
    <scope>NUCLEOTIDE SEQUENCE</scope>
    <source>
        <strain evidence="13">CBS6341</strain>
    </source>
</reference>
<dbReference type="SUPFAM" id="SSF49785">
    <property type="entry name" value="Galactose-binding domain-like"/>
    <property type="match status" value="1"/>
</dbReference>
<feature type="chain" id="PRO_5040253125" description="alpha,alpha-trehalase" evidence="10">
    <location>
        <begin position="18"/>
        <end position="1028"/>
    </location>
</feature>
<dbReference type="GO" id="GO:0015976">
    <property type="term" value="P:carbon utilization"/>
    <property type="evidence" value="ECO:0007669"/>
    <property type="project" value="UniProtKB-ARBA"/>
</dbReference>
<dbReference type="Gene3D" id="1.50.10.10">
    <property type="match status" value="1"/>
</dbReference>
<dbReference type="PANTHER" id="PTHR11051:SF8">
    <property type="entry name" value="PROTEIN-GLUCOSYLGALACTOSYLHYDROXYLYSINE GLUCOSIDASE"/>
    <property type="match status" value="1"/>
</dbReference>
<evidence type="ECO:0000256" key="6">
    <source>
        <dbReference type="ARBA" id="ARBA00022764"/>
    </source>
</evidence>
<dbReference type="SUPFAM" id="SSF48208">
    <property type="entry name" value="Six-hairpin glycosidases"/>
    <property type="match status" value="1"/>
</dbReference>
<evidence type="ECO:0000313" key="13">
    <source>
        <dbReference type="EMBL" id="KAH3680937.1"/>
    </source>
</evidence>